<proteinExistence type="inferred from homology"/>
<name>A0A930UGE4_9GAMM</name>
<dbReference type="AlphaFoldDB" id="A0A930UGE4"/>
<dbReference type="InterPro" id="IPR010864">
    <property type="entry name" value="D-lyxose_isomer"/>
</dbReference>
<keyword evidence="5" id="KW-0119">Carbohydrate metabolism</keyword>
<evidence type="ECO:0000313" key="9">
    <source>
        <dbReference type="EMBL" id="MBF2735198.1"/>
    </source>
</evidence>
<evidence type="ECO:0000256" key="4">
    <source>
        <dbReference type="ARBA" id="ARBA00023235"/>
    </source>
</evidence>
<evidence type="ECO:0000256" key="6">
    <source>
        <dbReference type="ARBA" id="ARBA00044907"/>
    </source>
</evidence>
<evidence type="ECO:0000256" key="7">
    <source>
        <dbReference type="ARBA" id="ARBA00044951"/>
    </source>
</evidence>
<dbReference type="Pfam" id="PF07385">
    <property type="entry name" value="Lyx_isomer"/>
    <property type="match status" value="1"/>
</dbReference>
<evidence type="ECO:0000256" key="1">
    <source>
        <dbReference type="ARBA" id="ARBA00001936"/>
    </source>
</evidence>
<evidence type="ECO:0000256" key="8">
    <source>
        <dbReference type="ARBA" id="ARBA00044972"/>
    </source>
</evidence>
<keyword evidence="4 9" id="KW-0413">Isomerase</keyword>
<keyword evidence="2" id="KW-0479">Metal-binding</keyword>
<evidence type="ECO:0000313" key="10">
    <source>
        <dbReference type="Proteomes" id="UP000604381"/>
    </source>
</evidence>
<dbReference type="EC" id="5.3.1.15" evidence="8"/>
<evidence type="ECO:0000256" key="3">
    <source>
        <dbReference type="ARBA" id="ARBA00023211"/>
    </source>
</evidence>
<dbReference type="Gene3D" id="2.60.120.10">
    <property type="entry name" value="Jelly Rolls"/>
    <property type="match status" value="1"/>
</dbReference>
<reference evidence="9" key="1">
    <citation type="submission" date="2020-10" db="EMBL/GenBank/DDBJ databases">
        <title>An improved Amphimedon queenslandica hologenome assembly reveals how three proteobacterial symbionts can extend the metabolic phenotypic of their marine sponge host.</title>
        <authorList>
            <person name="Degnan B."/>
            <person name="Degnan S."/>
            <person name="Xiang X."/>
        </authorList>
    </citation>
    <scope>NUCLEOTIDE SEQUENCE</scope>
    <source>
        <strain evidence="9">AqS2</strain>
    </source>
</reference>
<evidence type="ECO:0000256" key="5">
    <source>
        <dbReference type="ARBA" id="ARBA00023277"/>
    </source>
</evidence>
<dbReference type="CDD" id="cd20309">
    <property type="entry name" value="cupin_EcSI"/>
    <property type="match status" value="1"/>
</dbReference>
<dbReference type="EMBL" id="JADHEI010000033">
    <property type="protein sequence ID" value="MBF2735198.1"/>
    <property type="molecule type" value="Genomic_DNA"/>
</dbReference>
<comment type="catalytic activity">
    <reaction evidence="6">
        <text>D-lyxose = D-xylulose</text>
        <dbReference type="Rhea" id="RHEA:14201"/>
        <dbReference type="ChEBI" id="CHEBI:16789"/>
        <dbReference type="ChEBI" id="CHEBI:17140"/>
        <dbReference type="EC" id="5.3.1.15"/>
    </reaction>
</comment>
<dbReference type="GO" id="GO:0047828">
    <property type="term" value="F:D-lyxose ketol-isomerase activity"/>
    <property type="evidence" value="ECO:0007669"/>
    <property type="project" value="UniProtKB-EC"/>
</dbReference>
<dbReference type="Proteomes" id="UP000604381">
    <property type="component" value="Unassembled WGS sequence"/>
</dbReference>
<gene>
    <name evidence="9" type="ORF">ISN26_03800</name>
</gene>
<evidence type="ECO:0000256" key="2">
    <source>
        <dbReference type="ARBA" id="ARBA00022723"/>
    </source>
</evidence>
<dbReference type="InterPro" id="IPR047581">
    <property type="entry name" value="EcSI_cupin"/>
</dbReference>
<dbReference type="InterPro" id="IPR014710">
    <property type="entry name" value="RmlC-like_jellyroll"/>
</dbReference>
<accession>A0A930UGE4</accession>
<keyword evidence="3" id="KW-0464">Manganese</keyword>
<comment type="similarity">
    <text evidence="7">Belongs to the D-lyxose ketol-isomerase family.</text>
</comment>
<dbReference type="GO" id="GO:0046872">
    <property type="term" value="F:metal ion binding"/>
    <property type="evidence" value="ECO:0007669"/>
    <property type="project" value="UniProtKB-KW"/>
</dbReference>
<protein>
    <recommendedName>
        <fullName evidence="8">D-lyxose ketol-isomerase</fullName>
        <ecNumber evidence="8">5.3.1.15</ecNumber>
    </recommendedName>
</protein>
<comment type="cofactor">
    <cofactor evidence="1">
        <name>Mn(2+)</name>
        <dbReference type="ChEBI" id="CHEBI:29035"/>
    </cofactor>
</comment>
<comment type="caution">
    <text evidence="9">The sequence shown here is derived from an EMBL/GenBank/DDBJ whole genome shotgun (WGS) entry which is preliminary data.</text>
</comment>
<organism evidence="9 10">
    <name type="scientific">Candidatus Amphirhobacter heronislandensis</name>
    <dbReference type="NCBI Taxonomy" id="1732024"/>
    <lineage>
        <taxon>Bacteria</taxon>
        <taxon>Pseudomonadati</taxon>
        <taxon>Pseudomonadota</taxon>
        <taxon>Gammaproteobacteria</taxon>
        <taxon>Candidatus Tethybacterales</taxon>
        <taxon>Candidatus Tethybacteraceae</taxon>
        <taxon>Candidatus Amphirhobacter</taxon>
    </lineage>
</organism>
<keyword evidence="10" id="KW-1185">Reference proteome</keyword>
<sequence length="237" mass="26241">MKRSHINTILADAEDLINGAGSFLPPFAFWPPEELVANVRSKGCEGIVTAGLGWTVTDFGLDNFIENGLVVFTLRMGDHHQLAAGRGRLYAEKLLVQREGQRTPFHYHNVKTEDVINRSEATLNVHLHHAASNGELDESRRLNVMVDGQRREFLPGASVTLRQGESLTIEPKVYHDFVAAGGDVVASEISLANDDANDNFFYEPVGVANSIEEDEPPRRLLVQDYPSHFPALLREAA</sequence>